<evidence type="ECO:0000256" key="2">
    <source>
        <dbReference type="ARBA" id="ARBA00022571"/>
    </source>
</evidence>
<dbReference type="AlphaFoldDB" id="A0A480AT97"/>
<evidence type="ECO:0000256" key="8">
    <source>
        <dbReference type="SAM" id="MobiDB-lite"/>
    </source>
</evidence>
<evidence type="ECO:0000256" key="5">
    <source>
        <dbReference type="ARBA" id="ARBA00023002"/>
    </source>
</evidence>
<name>A0A480AT97_9BURK</name>
<dbReference type="PROSITE" id="PS01224">
    <property type="entry name" value="ARGC"/>
    <property type="match status" value="1"/>
</dbReference>
<accession>A0A480AT97</accession>
<gene>
    <name evidence="10" type="primary">argC_1</name>
    <name evidence="6" type="synonym">argC</name>
    <name evidence="10" type="ORF">AQPW35_10190</name>
</gene>
<keyword evidence="1 6" id="KW-0963">Cytoplasm</keyword>
<dbReference type="HAMAP" id="MF_01110">
    <property type="entry name" value="ArgC_type2"/>
    <property type="match status" value="1"/>
</dbReference>
<evidence type="ECO:0000313" key="11">
    <source>
        <dbReference type="Proteomes" id="UP000301751"/>
    </source>
</evidence>
<dbReference type="InterPro" id="IPR050085">
    <property type="entry name" value="AGPR"/>
</dbReference>
<keyword evidence="5 6" id="KW-0560">Oxidoreductase</keyword>
<evidence type="ECO:0000256" key="1">
    <source>
        <dbReference type="ARBA" id="ARBA00022490"/>
    </source>
</evidence>
<reference evidence="11" key="1">
    <citation type="submission" date="2019-03" db="EMBL/GenBank/DDBJ databases">
        <title>Aquabacterium pictum sp.nov., the first bacteriochlorophyll a-containing freshwater bacterium in the genus Aquabacterium of the class Betaproteobacteria.</title>
        <authorList>
            <person name="Hirose S."/>
            <person name="Tank M."/>
            <person name="Hara E."/>
            <person name="Tamaki H."/>
            <person name="Takaichi S."/>
            <person name="Haruta S."/>
            <person name="Hanada S."/>
        </authorList>
    </citation>
    <scope>NUCLEOTIDE SEQUENCE [LARGE SCALE GENOMIC DNA]</scope>
    <source>
        <strain evidence="11">W35</strain>
    </source>
</reference>
<comment type="function">
    <text evidence="6">Catalyzes the NADPH-dependent reduction of N-acetyl-5-glutamyl phosphate to yield N-acetyl-L-glutamate 5-semialdehyde.</text>
</comment>
<dbReference type="InterPro" id="IPR058924">
    <property type="entry name" value="AGPR_dimerisation_dom"/>
</dbReference>
<evidence type="ECO:0000259" key="9">
    <source>
        <dbReference type="SMART" id="SM00859"/>
    </source>
</evidence>
<keyword evidence="3 6" id="KW-0028">Amino-acid biosynthesis</keyword>
<dbReference type="GO" id="GO:0005737">
    <property type="term" value="C:cytoplasm"/>
    <property type="evidence" value="ECO:0007669"/>
    <property type="project" value="UniProtKB-SubCell"/>
</dbReference>
<dbReference type="CDD" id="cd17896">
    <property type="entry name" value="AGPR_2_N"/>
    <property type="match status" value="1"/>
</dbReference>
<comment type="similarity">
    <text evidence="6">Belongs to the NAGSA dehydrogenase family. Type 2 subfamily.</text>
</comment>
<dbReference type="Pfam" id="PF01118">
    <property type="entry name" value="Semialdhyde_dh"/>
    <property type="match status" value="1"/>
</dbReference>
<evidence type="ECO:0000256" key="4">
    <source>
        <dbReference type="ARBA" id="ARBA00022857"/>
    </source>
</evidence>
<dbReference type="NCBIfam" id="TIGR01851">
    <property type="entry name" value="argC_other"/>
    <property type="match status" value="1"/>
</dbReference>
<dbReference type="Proteomes" id="UP000301751">
    <property type="component" value="Unassembled WGS sequence"/>
</dbReference>
<dbReference type="UniPathway" id="UPA00068">
    <property type="reaction ID" value="UER00108"/>
</dbReference>
<evidence type="ECO:0000256" key="3">
    <source>
        <dbReference type="ARBA" id="ARBA00022605"/>
    </source>
</evidence>
<evidence type="ECO:0000313" key="10">
    <source>
        <dbReference type="EMBL" id="GCL61938.1"/>
    </source>
</evidence>
<protein>
    <recommendedName>
        <fullName evidence="6">N-acetyl-gamma-glutamyl-phosphate reductase</fullName>
        <shortName evidence="6">AGPR</shortName>
        <ecNumber evidence="6">1.2.1.38</ecNumber>
    </recommendedName>
    <alternativeName>
        <fullName evidence="6">N-acetyl-glutamate semialdehyde dehydrogenase</fullName>
        <shortName evidence="6">NAGSA dehydrogenase</shortName>
    </alternativeName>
</protein>
<dbReference type="SUPFAM" id="SSF51735">
    <property type="entry name" value="NAD(P)-binding Rossmann-fold domains"/>
    <property type="match status" value="1"/>
</dbReference>
<dbReference type="CDD" id="cd23935">
    <property type="entry name" value="AGPR_2_C"/>
    <property type="match status" value="1"/>
</dbReference>
<evidence type="ECO:0000256" key="6">
    <source>
        <dbReference type="HAMAP-Rule" id="MF_01110"/>
    </source>
</evidence>
<organism evidence="10 11">
    <name type="scientific">Pseudaquabacterium pictum</name>
    <dbReference type="NCBI Taxonomy" id="2315236"/>
    <lineage>
        <taxon>Bacteria</taxon>
        <taxon>Pseudomonadati</taxon>
        <taxon>Pseudomonadota</taxon>
        <taxon>Betaproteobacteria</taxon>
        <taxon>Burkholderiales</taxon>
        <taxon>Sphaerotilaceae</taxon>
        <taxon>Pseudaquabacterium</taxon>
    </lineage>
</organism>
<sequence>MAALSSTSDPAMSQPLVFIDGDQGTTGLQLRDRLRPRTDLRLLSLPDAERRDTARRAQALNDCDIALLCLPDDAAREAVALVRRPGVRVIDASSAHRTAPGWVYGLPELTAGQPARIATATRISNPGCYPTGALALLRPLVDAGLLAPAQPLSIHAVSGYSGGGKARIAEFESADSSAPPLLAYGLGLDHKHVPEIQHHAGLQARPIFLPAYGHFRQGIVLTIPLHLDALPGRPAAADLHAALAARHAGTRHVRLQPLAMPGQAPTLDPTALNGSDDLALWVLAHPGHRQVVLAAVFDNLGKGAAGAAVQNLDLVLQR</sequence>
<dbReference type="GO" id="GO:0051287">
    <property type="term" value="F:NAD binding"/>
    <property type="evidence" value="ECO:0007669"/>
    <property type="project" value="InterPro"/>
</dbReference>
<comment type="catalytic activity">
    <reaction evidence="6">
        <text>N-acetyl-L-glutamate 5-semialdehyde + phosphate + NADP(+) = N-acetyl-L-glutamyl 5-phosphate + NADPH + H(+)</text>
        <dbReference type="Rhea" id="RHEA:21588"/>
        <dbReference type="ChEBI" id="CHEBI:15378"/>
        <dbReference type="ChEBI" id="CHEBI:29123"/>
        <dbReference type="ChEBI" id="CHEBI:43474"/>
        <dbReference type="ChEBI" id="CHEBI:57783"/>
        <dbReference type="ChEBI" id="CHEBI:57936"/>
        <dbReference type="ChEBI" id="CHEBI:58349"/>
        <dbReference type="EC" id="1.2.1.38"/>
    </reaction>
</comment>
<comment type="subcellular location">
    <subcellularLocation>
        <location evidence="6">Cytoplasm</location>
    </subcellularLocation>
</comment>
<dbReference type="SUPFAM" id="SSF55347">
    <property type="entry name" value="Glyceraldehyde-3-phosphate dehydrogenase-like, C-terminal domain"/>
    <property type="match status" value="1"/>
</dbReference>
<dbReference type="Gene3D" id="3.30.360.10">
    <property type="entry name" value="Dihydrodipicolinate Reductase, domain 2"/>
    <property type="match status" value="1"/>
</dbReference>
<dbReference type="Pfam" id="PF22698">
    <property type="entry name" value="Semialdhyde_dhC_1"/>
    <property type="match status" value="1"/>
</dbReference>
<keyword evidence="2 6" id="KW-0055">Arginine biosynthesis</keyword>
<dbReference type="InterPro" id="IPR023013">
    <property type="entry name" value="AGPR_AS"/>
</dbReference>
<comment type="pathway">
    <text evidence="6">Amino-acid biosynthesis; L-arginine biosynthesis; N(2)-acetyl-L-ornithine from L-glutamate: step 3/4.</text>
</comment>
<dbReference type="EMBL" id="BJCL01000002">
    <property type="protein sequence ID" value="GCL61938.1"/>
    <property type="molecule type" value="Genomic_DNA"/>
</dbReference>
<feature type="active site" evidence="6 7">
    <location>
        <position position="128"/>
    </location>
</feature>
<comment type="caution">
    <text evidence="10">The sequence shown here is derived from an EMBL/GenBank/DDBJ whole genome shotgun (WGS) entry which is preliminary data.</text>
</comment>
<dbReference type="InterPro" id="IPR036291">
    <property type="entry name" value="NAD(P)-bd_dom_sf"/>
</dbReference>
<proteinExistence type="inferred from homology"/>
<evidence type="ECO:0000256" key="7">
    <source>
        <dbReference type="PROSITE-ProRule" id="PRU10010"/>
    </source>
</evidence>
<keyword evidence="4 6" id="KW-0521">NADP</keyword>
<dbReference type="EC" id="1.2.1.38" evidence="6"/>
<dbReference type="InterPro" id="IPR000534">
    <property type="entry name" value="Semialdehyde_DH_NAD-bd"/>
</dbReference>
<dbReference type="SMART" id="SM00859">
    <property type="entry name" value="Semialdhyde_dh"/>
    <property type="match status" value="1"/>
</dbReference>
<feature type="domain" description="Semialdehyde dehydrogenase NAD-binding" evidence="9">
    <location>
        <begin position="16"/>
        <end position="117"/>
    </location>
</feature>
<feature type="compositionally biased region" description="Polar residues" evidence="8">
    <location>
        <begin position="1"/>
        <end position="11"/>
    </location>
</feature>
<dbReference type="PANTHER" id="PTHR32338:SF10">
    <property type="entry name" value="N-ACETYL-GAMMA-GLUTAMYL-PHOSPHATE REDUCTASE, CHLOROPLASTIC-RELATED"/>
    <property type="match status" value="1"/>
</dbReference>
<dbReference type="InterPro" id="IPR010136">
    <property type="entry name" value="AGPR_type-2"/>
</dbReference>
<dbReference type="PANTHER" id="PTHR32338">
    <property type="entry name" value="N-ACETYL-GAMMA-GLUTAMYL-PHOSPHATE REDUCTASE, CHLOROPLASTIC-RELATED-RELATED"/>
    <property type="match status" value="1"/>
</dbReference>
<feature type="region of interest" description="Disordered" evidence="8">
    <location>
        <begin position="1"/>
        <end position="20"/>
    </location>
</feature>
<dbReference type="GO" id="GO:0003942">
    <property type="term" value="F:N-acetyl-gamma-glutamyl-phosphate reductase activity"/>
    <property type="evidence" value="ECO:0007669"/>
    <property type="project" value="UniProtKB-UniRule"/>
</dbReference>
<dbReference type="Gene3D" id="3.40.50.720">
    <property type="entry name" value="NAD(P)-binding Rossmann-like Domain"/>
    <property type="match status" value="1"/>
</dbReference>
<keyword evidence="11" id="KW-1185">Reference proteome</keyword>
<dbReference type="GO" id="GO:0006526">
    <property type="term" value="P:L-arginine biosynthetic process"/>
    <property type="evidence" value="ECO:0007669"/>
    <property type="project" value="UniProtKB-UniRule"/>
</dbReference>